<dbReference type="InterPro" id="IPR052942">
    <property type="entry name" value="LPS_cholinephosphotransferase"/>
</dbReference>
<dbReference type="PANTHER" id="PTHR43404">
    <property type="entry name" value="LIPOPOLYSACCHARIDE CHOLINEPHOSPHOTRANSFERASE LICD"/>
    <property type="match status" value="1"/>
</dbReference>
<accession>A0A1W1CE52</accession>
<sequence length="215" mass="25597">MQIIKRDKGDISFEPHKFILGSKFIDKSISKDNLLDFKRIMDINNISFTLAYGTLLGAIREDDFITHDEDIDVAILDEDRDNFLNSLDTFIENDFIIGRYANDILSLIRNGEYIDIYIFRKKLFGYREFGNEQLKEKYLIDTMDYSFMDSKFKIPRESEKYLIEHYGKNWRVPIKDAHACNPNTYLIIKKFLKKNTRPIFNIISFLKKRVYVKNK</sequence>
<gene>
    <name evidence="2" type="ORF">MNB_SV-9-259</name>
</gene>
<reference evidence="2" key="1">
    <citation type="submission" date="2016-10" db="EMBL/GenBank/DDBJ databases">
        <authorList>
            <person name="de Groot N.N."/>
        </authorList>
    </citation>
    <scope>NUCLEOTIDE SEQUENCE</scope>
</reference>
<organism evidence="2">
    <name type="scientific">hydrothermal vent metagenome</name>
    <dbReference type="NCBI Taxonomy" id="652676"/>
    <lineage>
        <taxon>unclassified sequences</taxon>
        <taxon>metagenomes</taxon>
        <taxon>ecological metagenomes</taxon>
    </lineage>
</organism>
<dbReference type="InterPro" id="IPR007074">
    <property type="entry name" value="LicD/FKTN/FKRP_NTP_transf"/>
</dbReference>
<dbReference type="AlphaFoldDB" id="A0A1W1CE52"/>
<evidence type="ECO:0000313" key="2">
    <source>
        <dbReference type="EMBL" id="SFV64108.1"/>
    </source>
</evidence>
<proteinExistence type="predicted"/>
<dbReference type="Pfam" id="PF04991">
    <property type="entry name" value="LicD"/>
    <property type="match status" value="1"/>
</dbReference>
<evidence type="ECO:0000259" key="1">
    <source>
        <dbReference type="Pfam" id="PF04991"/>
    </source>
</evidence>
<dbReference type="GO" id="GO:0009100">
    <property type="term" value="P:glycoprotein metabolic process"/>
    <property type="evidence" value="ECO:0007669"/>
    <property type="project" value="UniProtKB-ARBA"/>
</dbReference>
<feature type="domain" description="LicD/FKTN/FKRP nucleotidyltransferase" evidence="1">
    <location>
        <begin position="44"/>
        <end position="89"/>
    </location>
</feature>
<name>A0A1W1CE52_9ZZZZ</name>
<protein>
    <submittedName>
        <fullName evidence="2">Go_component: extracellular space [goid 0005615] [evidence TAS] [pmid 9690476] go_process: muscle development [goid 0007517] [evidence TAS] [pmid 9690476] go_process: neurogenesis [goid 0007399] [e...</fullName>
    </submittedName>
</protein>
<dbReference type="PANTHER" id="PTHR43404:SF1">
    <property type="entry name" value="MNN4P"/>
    <property type="match status" value="1"/>
</dbReference>
<dbReference type="EMBL" id="FPHG01000064">
    <property type="protein sequence ID" value="SFV64108.1"/>
    <property type="molecule type" value="Genomic_DNA"/>
</dbReference>